<dbReference type="SUPFAM" id="SSF51735">
    <property type="entry name" value="NAD(P)-binding Rossmann-fold domains"/>
    <property type="match status" value="1"/>
</dbReference>
<name>A0ABW3UYH9_9BACL</name>
<proteinExistence type="predicted"/>
<protein>
    <submittedName>
        <fullName evidence="4">Gfo/Idh/MocA family protein</fullName>
    </submittedName>
</protein>
<dbReference type="Gene3D" id="3.30.360.10">
    <property type="entry name" value="Dihydrodipicolinate Reductase, domain 2"/>
    <property type="match status" value="1"/>
</dbReference>
<evidence type="ECO:0000256" key="1">
    <source>
        <dbReference type="ARBA" id="ARBA00023002"/>
    </source>
</evidence>
<dbReference type="Proteomes" id="UP001597180">
    <property type="component" value="Unassembled WGS sequence"/>
</dbReference>
<evidence type="ECO:0000313" key="4">
    <source>
        <dbReference type="EMBL" id="MFD1225359.1"/>
    </source>
</evidence>
<dbReference type="Pfam" id="PF01408">
    <property type="entry name" value="GFO_IDH_MocA"/>
    <property type="match status" value="1"/>
</dbReference>
<keyword evidence="5" id="KW-1185">Reference proteome</keyword>
<accession>A0ABW3UYH9</accession>
<comment type="caution">
    <text evidence="4">The sequence shown here is derived from an EMBL/GenBank/DDBJ whole genome shotgun (WGS) entry which is preliminary data.</text>
</comment>
<dbReference type="InterPro" id="IPR036291">
    <property type="entry name" value="NAD(P)-bd_dom_sf"/>
</dbReference>
<organism evidence="4 5">
    <name type="scientific">Paenibacillus vulneris</name>
    <dbReference type="NCBI Taxonomy" id="1133364"/>
    <lineage>
        <taxon>Bacteria</taxon>
        <taxon>Bacillati</taxon>
        <taxon>Bacillota</taxon>
        <taxon>Bacilli</taxon>
        <taxon>Bacillales</taxon>
        <taxon>Paenibacillaceae</taxon>
        <taxon>Paenibacillus</taxon>
    </lineage>
</organism>
<dbReference type="EMBL" id="JBHTLU010000058">
    <property type="protein sequence ID" value="MFD1225359.1"/>
    <property type="molecule type" value="Genomic_DNA"/>
</dbReference>
<sequence length="371" mass="40043">MNKVKIGIVGCGVISGIYLENCLKFKLLEVAAIADIDLSRARSRAEEYGIPKACSVEELLGDPDIELVLNLTIPAAHAEISLAALEAGKHVYSEKPLAISTEDGRRILELAQRKGLKVGVAPDTVLGGGIQTCRKLIDDGWIGQPVAATAFMMSSGPERWHPNPDFLYDVGGGPMFDMGPYYLSAFITLLGPIQRLTGSAAISYPERTITSEARYGQKIPVLTPTHIAGVIDFTSGAIGTLVTSFDIKGGSQVPRIEIYGSHGTLSVPDPNTFGGPVKIRLAGKDSEWMEIPLTHALTDNSRGIGLLDMAYAIRLGYSHRANGDLAYQVLEAMHGIHIASREGRHYAMEGKCERPDPLPVNIGTMEENWFC</sequence>
<reference evidence="5" key="1">
    <citation type="journal article" date="2019" name="Int. J. Syst. Evol. Microbiol.">
        <title>The Global Catalogue of Microorganisms (GCM) 10K type strain sequencing project: providing services to taxonomists for standard genome sequencing and annotation.</title>
        <authorList>
            <consortium name="The Broad Institute Genomics Platform"/>
            <consortium name="The Broad Institute Genome Sequencing Center for Infectious Disease"/>
            <person name="Wu L."/>
            <person name="Ma J."/>
        </authorList>
    </citation>
    <scope>NUCLEOTIDE SEQUENCE [LARGE SCALE GENOMIC DNA]</scope>
    <source>
        <strain evidence="5">CCUG 53270</strain>
    </source>
</reference>
<evidence type="ECO:0000259" key="3">
    <source>
        <dbReference type="Pfam" id="PF22725"/>
    </source>
</evidence>
<dbReference type="Gene3D" id="3.40.50.720">
    <property type="entry name" value="NAD(P)-binding Rossmann-like Domain"/>
    <property type="match status" value="1"/>
</dbReference>
<feature type="domain" description="Gfo/Idh/MocA-like oxidoreductase N-terminal" evidence="2">
    <location>
        <begin position="4"/>
        <end position="120"/>
    </location>
</feature>
<dbReference type="InterPro" id="IPR055170">
    <property type="entry name" value="GFO_IDH_MocA-like_dom"/>
</dbReference>
<dbReference type="SUPFAM" id="SSF55347">
    <property type="entry name" value="Glyceraldehyde-3-phosphate dehydrogenase-like, C-terminal domain"/>
    <property type="match status" value="1"/>
</dbReference>
<dbReference type="PANTHER" id="PTHR43818:SF11">
    <property type="entry name" value="BCDNA.GH03377"/>
    <property type="match status" value="1"/>
</dbReference>
<dbReference type="PANTHER" id="PTHR43818">
    <property type="entry name" value="BCDNA.GH03377"/>
    <property type="match status" value="1"/>
</dbReference>
<keyword evidence="1" id="KW-0560">Oxidoreductase</keyword>
<gene>
    <name evidence="4" type="ORF">ACFQ4B_35285</name>
</gene>
<evidence type="ECO:0000259" key="2">
    <source>
        <dbReference type="Pfam" id="PF01408"/>
    </source>
</evidence>
<dbReference type="InterPro" id="IPR000683">
    <property type="entry name" value="Gfo/Idh/MocA-like_OxRdtase_N"/>
</dbReference>
<dbReference type="RefSeq" id="WP_345594155.1">
    <property type="nucleotide sequence ID" value="NZ_BAABJG010000052.1"/>
</dbReference>
<dbReference type="InterPro" id="IPR050463">
    <property type="entry name" value="Gfo/Idh/MocA_oxidrdct_glycsds"/>
</dbReference>
<evidence type="ECO:0000313" key="5">
    <source>
        <dbReference type="Proteomes" id="UP001597180"/>
    </source>
</evidence>
<feature type="domain" description="GFO/IDH/MocA-like oxidoreductase" evidence="3">
    <location>
        <begin position="130"/>
        <end position="265"/>
    </location>
</feature>
<dbReference type="Pfam" id="PF22725">
    <property type="entry name" value="GFO_IDH_MocA_C3"/>
    <property type="match status" value="1"/>
</dbReference>